<organism evidence="1 2">
    <name type="scientific">Paenirhodobacter enshiensis</name>
    <dbReference type="NCBI Taxonomy" id="1105367"/>
    <lineage>
        <taxon>Bacteria</taxon>
        <taxon>Pseudomonadati</taxon>
        <taxon>Pseudomonadota</taxon>
        <taxon>Alphaproteobacteria</taxon>
        <taxon>Rhodobacterales</taxon>
        <taxon>Rhodobacter group</taxon>
        <taxon>Paenirhodobacter</taxon>
    </lineage>
</organism>
<dbReference type="InterPro" id="IPR009061">
    <property type="entry name" value="DNA-bd_dom_put_sf"/>
</dbReference>
<dbReference type="EMBL" id="JFZB01000005">
    <property type="protein sequence ID" value="KFI28883.1"/>
    <property type="molecule type" value="Genomic_DNA"/>
</dbReference>
<gene>
    <name evidence="1" type="ORF">CG50_11785</name>
</gene>
<dbReference type="eggNOG" id="COG3311">
    <property type="taxonomic scope" value="Bacteria"/>
</dbReference>
<comment type="caution">
    <text evidence="1">The sequence shown here is derived from an EMBL/GenBank/DDBJ whole genome shotgun (WGS) entry which is preliminary data.</text>
</comment>
<evidence type="ECO:0000313" key="2">
    <source>
        <dbReference type="Proteomes" id="UP000028824"/>
    </source>
</evidence>
<accession>A0A086Y3N3</accession>
<evidence type="ECO:0000313" key="1">
    <source>
        <dbReference type="EMBL" id="KFI28883.1"/>
    </source>
</evidence>
<dbReference type="AlphaFoldDB" id="A0A086Y3N3"/>
<proteinExistence type="predicted"/>
<dbReference type="Proteomes" id="UP000028824">
    <property type="component" value="Unassembled WGS sequence"/>
</dbReference>
<keyword evidence="2" id="KW-1185">Reference proteome</keyword>
<dbReference type="STRING" id="1105367.CG50_11785"/>
<name>A0A086Y3N3_9RHOB</name>
<evidence type="ECO:0008006" key="3">
    <source>
        <dbReference type="Google" id="ProtNLM"/>
    </source>
</evidence>
<reference evidence="1 2" key="1">
    <citation type="submission" date="2014-03" db="EMBL/GenBank/DDBJ databases">
        <title>Genome of Paenirhodobacter enshiensis DW2-9.</title>
        <authorList>
            <person name="Wang D."/>
            <person name="Wang G."/>
        </authorList>
    </citation>
    <scope>NUCLEOTIDE SEQUENCE [LARGE SCALE GENOMIC DNA]</scope>
    <source>
        <strain evidence="1 2">DW2-9</strain>
    </source>
</reference>
<protein>
    <recommendedName>
        <fullName evidence="3">AlpA family transcriptional regulator</fullName>
    </recommendedName>
</protein>
<sequence>MPWDPHEIRYLTDKMVAARYDVSRATIWRWTKDNPDFPAPLSLGSGSSRWALPDLVAYEASRRKIQTGGTAK</sequence>
<dbReference type="SUPFAM" id="SSF46955">
    <property type="entry name" value="Putative DNA-binding domain"/>
    <property type="match status" value="1"/>
</dbReference>